<protein>
    <submittedName>
        <fullName evidence="1">Uncharacterized protein</fullName>
    </submittedName>
</protein>
<dbReference type="AlphaFoldDB" id="A0AAW0E2C6"/>
<gene>
    <name evidence="1" type="ORF">R3P38DRAFT_2760088</name>
</gene>
<evidence type="ECO:0000313" key="2">
    <source>
        <dbReference type="Proteomes" id="UP001362999"/>
    </source>
</evidence>
<reference evidence="1 2" key="1">
    <citation type="journal article" date="2024" name="J Genomics">
        <title>Draft genome sequencing and assembly of Favolaschia claudopus CIRM-BRFM 2984 isolated from oak limbs.</title>
        <authorList>
            <person name="Navarro D."/>
            <person name="Drula E."/>
            <person name="Chaduli D."/>
            <person name="Cazenave R."/>
            <person name="Ahrendt S."/>
            <person name="Wang J."/>
            <person name="Lipzen A."/>
            <person name="Daum C."/>
            <person name="Barry K."/>
            <person name="Grigoriev I.V."/>
            <person name="Favel A."/>
            <person name="Rosso M.N."/>
            <person name="Martin F."/>
        </authorList>
    </citation>
    <scope>NUCLEOTIDE SEQUENCE [LARGE SCALE GENOMIC DNA]</scope>
    <source>
        <strain evidence="1 2">CIRM-BRFM 2984</strain>
    </source>
</reference>
<sequence>MILVLSTPRPALRQMDWHTGVLRVLSRTESRILRAIKRQETGDEGGLETLVVKKLDSEDFGFGRVAHWQLISHHFHSLPEHSFTKLKMLKQAAKIHRIQRTQCHLGTPSGRFQGVVGFFDDQNVTDASAICGVVCGRIEFRLFQVMSAIQVGVQDIAVIQPSTSAKVTYAIRWHQSPPSSINYCQVTQLPQVKGILSRIQVI</sequence>
<keyword evidence="2" id="KW-1185">Reference proteome</keyword>
<proteinExistence type="predicted"/>
<accession>A0AAW0E2C6</accession>
<organism evidence="1 2">
    <name type="scientific">Favolaschia claudopus</name>
    <dbReference type="NCBI Taxonomy" id="2862362"/>
    <lineage>
        <taxon>Eukaryota</taxon>
        <taxon>Fungi</taxon>
        <taxon>Dikarya</taxon>
        <taxon>Basidiomycota</taxon>
        <taxon>Agaricomycotina</taxon>
        <taxon>Agaricomycetes</taxon>
        <taxon>Agaricomycetidae</taxon>
        <taxon>Agaricales</taxon>
        <taxon>Marasmiineae</taxon>
        <taxon>Mycenaceae</taxon>
        <taxon>Favolaschia</taxon>
    </lineage>
</organism>
<dbReference type="EMBL" id="JAWWNJ010000004">
    <property type="protein sequence ID" value="KAK7057945.1"/>
    <property type="molecule type" value="Genomic_DNA"/>
</dbReference>
<comment type="caution">
    <text evidence="1">The sequence shown here is derived from an EMBL/GenBank/DDBJ whole genome shotgun (WGS) entry which is preliminary data.</text>
</comment>
<dbReference type="Proteomes" id="UP001362999">
    <property type="component" value="Unassembled WGS sequence"/>
</dbReference>
<name>A0AAW0E2C6_9AGAR</name>
<evidence type="ECO:0000313" key="1">
    <source>
        <dbReference type="EMBL" id="KAK7057945.1"/>
    </source>
</evidence>